<dbReference type="GO" id="GO:0004016">
    <property type="term" value="F:adenylate cyclase activity"/>
    <property type="evidence" value="ECO:0007669"/>
    <property type="project" value="UniProtKB-EC"/>
</dbReference>
<dbReference type="InterPro" id="IPR032628">
    <property type="entry name" value="AC_N"/>
</dbReference>
<keyword evidence="27 33" id="KW-0464">Manganese</keyword>
<dbReference type="Gene3D" id="3.30.70.1230">
    <property type="entry name" value="Nucleotide cyclase"/>
    <property type="match status" value="2"/>
</dbReference>
<evidence type="ECO:0000256" key="12">
    <source>
        <dbReference type="ARBA" id="ARBA00022606"/>
    </source>
</evidence>
<protein>
    <recommendedName>
        <fullName evidence="30 31">Adenylate cyclase type 3</fullName>
        <ecNumber evidence="7 31">4.6.1.1</ecNumber>
    </recommendedName>
</protein>
<keyword evidence="23 31" id="KW-0115">cAMP biosynthesis</keyword>
<comment type="function">
    <text evidence="31">Catalyzes the formation of the signaling molecule cAMP in response to G-protein signaling.</text>
</comment>
<feature type="coiled-coil region" evidence="35">
    <location>
        <begin position="355"/>
        <end position="382"/>
    </location>
</feature>
<feature type="domain" description="Guanylate cyclase" evidence="37">
    <location>
        <begin position="909"/>
        <end position="1061"/>
    </location>
</feature>
<feature type="binding site" evidence="32">
    <location>
        <begin position="384"/>
        <end position="386"/>
    </location>
    <ligand>
        <name>ATP</name>
        <dbReference type="ChEBI" id="CHEBI:30616"/>
    </ligand>
</feature>
<keyword evidence="12" id="KW-0716">Sensory transduction</keyword>
<dbReference type="GeneTree" id="ENSGT00940000156549"/>
<keyword evidence="20" id="KW-0832">Ubl conjugation</keyword>
<evidence type="ECO:0000256" key="21">
    <source>
        <dbReference type="ARBA" id="ARBA00022860"/>
    </source>
</evidence>
<organism evidence="38 39">
    <name type="scientific">Sander lucioperca</name>
    <name type="common">Pike-perch</name>
    <name type="synonym">Perca lucioperca</name>
    <dbReference type="NCBI Taxonomy" id="283035"/>
    <lineage>
        <taxon>Eukaryota</taxon>
        <taxon>Metazoa</taxon>
        <taxon>Chordata</taxon>
        <taxon>Craniata</taxon>
        <taxon>Vertebrata</taxon>
        <taxon>Euteleostomi</taxon>
        <taxon>Actinopterygii</taxon>
        <taxon>Neopterygii</taxon>
        <taxon>Teleostei</taxon>
        <taxon>Neoteleostei</taxon>
        <taxon>Acanthomorphata</taxon>
        <taxon>Eupercaria</taxon>
        <taxon>Perciformes</taxon>
        <taxon>Percoidei</taxon>
        <taxon>Percidae</taxon>
        <taxon>Luciopercinae</taxon>
        <taxon>Sander</taxon>
    </lineage>
</organism>
<keyword evidence="14 31" id="KW-0479">Metal-binding</keyword>
<evidence type="ECO:0000256" key="6">
    <source>
        <dbReference type="ARBA" id="ARBA00004651"/>
    </source>
</evidence>
<evidence type="ECO:0000256" key="20">
    <source>
        <dbReference type="ARBA" id="ARBA00022843"/>
    </source>
</evidence>
<evidence type="ECO:0000256" key="16">
    <source>
        <dbReference type="ARBA" id="ARBA00022737"/>
    </source>
</evidence>
<dbReference type="PROSITE" id="PS00452">
    <property type="entry name" value="GUANYLATE_CYCLASE_1"/>
    <property type="match status" value="2"/>
</dbReference>
<evidence type="ECO:0000256" key="8">
    <source>
        <dbReference type="ARBA" id="ARBA00022475"/>
    </source>
</evidence>
<dbReference type="GO" id="GO:0005886">
    <property type="term" value="C:plasma membrane"/>
    <property type="evidence" value="ECO:0007669"/>
    <property type="project" value="UniProtKB-SubCell"/>
</dbReference>
<feature type="transmembrane region" description="Helical" evidence="36">
    <location>
        <begin position="666"/>
        <end position="690"/>
    </location>
</feature>
<feature type="binding site" evidence="33">
    <location>
        <position position="342"/>
    </location>
    <ligand>
        <name>Mg(2+)</name>
        <dbReference type="ChEBI" id="CHEBI:18420"/>
        <label>1</label>
        <note>catalytic</note>
    </ligand>
</feature>
<dbReference type="FunFam" id="3.30.70.1230:FF:000006">
    <property type="entry name" value="Adenylate cyclase"/>
    <property type="match status" value="1"/>
</dbReference>
<dbReference type="InterPro" id="IPR018297">
    <property type="entry name" value="A/G_cyclase_CS"/>
</dbReference>
<feature type="transmembrane region" description="Helical" evidence="36">
    <location>
        <begin position="121"/>
        <end position="141"/>
    </location>
</feature>
<dbReference type="PIRSF" id="PIRSF039050">
    <property type="entry name" value="Ade_cyc"/>
    <property type="match status" value="1"/>
</dbReference>
<keyword evidence="16" id="KW-0677">Repeat</keyword>
<feature type="transmembrane region" description="Helical" evidence="36">
    <location>
        <begin position="206"/>
        <end position="229"/>
    </location>
</feature>
<keyword evidence="22 36" id="KW-1133">Transmembrane helix</keyword>
<dbReference type="InterPro" id="IPR030672">
    <property type="entry name" value="Adcy"/>
</dbReference>
<comment type="cofactor">
    <cofactor evidence="2">
        <name>Mn(2+)</name>
        <dbReference type="ChEBI" id="CHEBI:29035"/>
    </cofactor>
</comment>
<keyword evidence="15" id="KW-0552">Olfaction</keyword>
<evidence type="ECO:0000256" key="10">
    <source>
        <dbReference type="ARBA" id="ARBA00022499"/>
    </source>
</evidence>
<dbReference type="GO" id="GO:0006171">
    <property type="term" value="P:cAMP biosynthetic process"/>
    <property type="evidence" value="ECO:0007669"/>
    <property type="project" value="UniProtKB-KW"/>
</dbReference>
<dbReference type="GO" id="GO:0005524">
    <property type="term" value="F:ATP binding"/>
    <property type="evidence" value="ECO:0007669"/>
    <property type="project" value="UniProtKB-UniRule"/>
</dbReference>
<evidence type="ECO:0000256" key="25">
    <source>
        <dbReference type="ARBA" id="ARBA00023136"/>
    </source>
</evidence>
<evidence type="ECO:0000256" key="7">
    <source>
        <dbReference type="ARBA" id="ARBA00012201"/>
    </source>
</evidence>
<keyword evidence="11" id="KW-0597">Phosphoprotein</keyword>
<evidence type="ECO:0000256" key="13">
    <source>
        <dbReference type="ARBA" id="ARBA00022692"/>
    </source>
</evidence>
<dbReference type="GO" id="GO:0046872">
    <property type="term" value="F:metal ion binding"/>
    <property type="evidence" value="ECO:0007669"/>
    <property type="project" value="UniProtKB-KW"/>
</dbReference>
<evidence type="ECO:0000256" key="1">
    <source>
        <dbReference type="ARBA" id="ARBA00001593"/>
    </source>
</evidence>
<accession>A0A8C9ZM22</accession>
<reference evidence="38" key="2">
    <citation type="submission" date="2025-09" db="UniProtKB">
        <authorList>
            <consortium name="Ensembl"/>
        </authorList>
    </citation>
    <scope>IDENTIFICATION</scope>
</reference>
<evidence type="ECO:0000256" key="32">
    <source>
        <dbReference type="PIRSR" id="PIRSR039050-50"/>
    </source>
</evidence>
<dbReference type="InterPro" id="IPR001054">
    <property type="entry name" value="A/G_cyclase"/>
</dbReference>
<keyword evidence="13 36" id="KW-0812">Transmembrane</keyword>
<evidence type="ECO:0000256" key="17">
    <source>
        <dbReference type="ARBA" id="ARBA00022741"/>
    </source>
</evidence>
<dbReference type="Ensembl" id="ENSSLUT00000043764.1">
    <property type="protein sequence ID" value="ENSSLUP00000042415.1"/>
    <property type="gene ID" value="ENSSLUG00000018707.1"/>
</dbReference>
<feature type="binding site" evidence="33">
    <location>
        <position position="386"/>
    </location>
    <ligand>
        <name>Mg(2+)</name>
        <dbReference type="ChEBI" id="CHEBI:18420"/>
        <label>2</label>
        <note>catalytic</note>
    </ligand>
</feature>
<evidence type="ECO:0000256" key="34">
    <source>
        <dbReference type="RuleBase" id="RU000405"/>
    </source>
</evidence>
<evidence type="ECO:0000256" key="15">
    <source>
        <dbReference type="ARBA" id="ARBA00022725"/>
    </source>
</evidence>
<proteinExistence type="inferred from homology"/>
<dbReference type="CDD" id="cd07302">
    <property type="entry name" value="CHD"/>
    <property type="match status" value="2"/>
</dbReference>
<evidence type="ECO:0000256" key="28">
    <source>
        <dbReference type="ARBA" id="ARBA00023239"/>
    </source>
</evidence>
<keyword evidence="10" id="KW-1017">Isopeptide bond</keyword>
<keyword evidence="21" id="KW-0112">Calmodulin-binding</keyword>
<feature type="transmembrane region" description="Helical" evidence="36">
    <location>
        <begin position="185"/>
        <end position="201"/>
    </location>
</feature>
<evidence type="ECO:0000256" key="2">
    <source>
        <dbReference type="ARBA" id="ARBA00001936"/>
    </source>
</evidence>
<comment type="subcellular location">
    <subcellularLocation>
        <location evidence="6">Cell membrane</location>
        <topology evidence="6">Multi-pass membrane protein</topology>
    </subcellularLocation>
    <subcellularLocation>
        <location evidence="3">Cell projection</location>
        <location evidence="3">Cilium</location>
    </subcellularLocation>
    <subcellularLocation>
        <location evidence="4">Cytoplasm</location>
    </subcellularLocation>
    <subcellularLocation>
        <location evidence="5">Golgi apparatus</location>
    </subcellularLocation>
</comment>
<feature type="transmembrane region" description="Helical" evidence="36">
    <location>
        <begin position="153"/>
        <end position="173"/>
    </location>
</feature>
<feature type="transmembrane region" description="Helical" evidence="36">
    <location>
        <begin position="640"/>
        <end position="660"/>
    </location>
</feature>
<keyword evidence="17 31" id="KW-0547">Nucleotide-binding</keyword>
<name>A0A8C9ZM22_SANLU</name>
<evidence type="ECO:0000256" key="30">
    <source>
        <dbReference type="ARBA" id="ARBA00070497"/>
    </source>
</evidence>
<dbReference type="EC" id="4.6.1.1" evidence="7 31"/>
<evidence type="ECO:0000256" key="18">
    <source>
        <dbReference type="ARBA" id="ARBA00022840"/>
    </source>
</evidence>
<keyword evidence="19 31" id="KW-0460">Magnesium</keyword>
<feature type="binding site" evidence="32">
    <location>
        <begin position="1055"/>
        <end position="1059"/>
    </location>
    <ligand>
        <name>ATP</name>
        <dbReference type="ChEBI" id="CHEBI:30616"/>
    </ligand>
</feature>
<feature type="binding site" evidence="32">
    <location>
        <position position="1095"/>
    </location>
    <ligand>
        <name>ATP</name>
        <dbReference type="ChEBI" id="CHEBI:30616"/>
    </ligand>
</feature>
<evidence type="ECO:0000256" key="35">
    <source>
        <dbReference type="SAM" id="Coils"/>
    </source>
</evidence>
<feature type="binding site" evidence="33">
    <location>
        <position position="386"/>
    </location>
    <ligand>
        <name>Mg(2+)</name>
        <dbReference type="ChEBI" id="CHEBI:18420"/>
        <label>1</label>
        <note>catalytic</note>
    </ligand>
</feature>
<evidence type="ECO:0000256" key="22">
    <source>
        <dbReference type="ARBA" id="ARBA00022989"/>
    </source>
</evidence>
<feature type="binding site" evidence="32">
    <location>
        <position position="961"/>
    </location>
    <ligand>
        <name>ATP</name>
        <dbReference type="ChEBI" id="CHEBI:30616"/>
    </ligand>
</feature>
<dbReference type="AlphaFoldDB" id="A0A8C9ZM22"/>
<keyword evidence="26" id="KW-0325">Glycoprotein</keyword>
<keyword evidence="24" id="KW-0333">Golgi apparatus</keyword>
<evidence type="ECO:0000259" key="37">
    <source>
        <dbReference type="PROSITE" id="PS50125"/>
    </source>
</evidence>
<dbReference type="FunFam" id="3.30.70.1230:FF:000009">
    <property type="entry name" value="Adenylate cyclase"/>
    <property type="match status" value="1"/>
</dbReference>
<comment type="catalytic activity">
    <reaction evidence="1 31">
        <text>ATP = 3',5'-cyclic AMP + diphosphate</text>
        <dbReference type="Rhea" id="RHEA:15389"/>
        <dbReference type="ChEBI" id="CHEBI:30616"/>
        <dbReference type="ChEBI" id="CHEBI:33019"/>
        <dbReference type="ChEBI" id="CHEBI:58165"/>
        <dbReference type="EC" id="4.6.1.1"/>
    </reaction>
</comment>
<evidence type="ECO:0000256" key="4">
    <source>
        <dbReference type="ARBA" id="ARBA00004496"/>
    </source>
</evidence>
<evidence type="ECO:0000256" key="29">
    <source>
        <dbReference type="ARBA" id="ARBA00023273"/>
    </source>
</evidence>
<evidence type="ECO:0000256" key="23">
    <source>
        <dbReference type="ARBA" id="ARBA00022998"/>
    </source>
</evidence>
<reference evidence="38" key="1">
    <citation type="submission" date="2025-08" db="UniProtKB">
        <authorList>
            <consortium name="Ensembl"/>
        </authorList>
    </citation>
    <scope>IDENTIFICATION</scope>
</reference>
<evidence type="ECO:0000256" key="27">
    <source>
        <dbReference type="ARBA" id="ARBA00023211"/>
    </source>
</evidence>
<gene>
    <name evidence="38" type="primary">LOC116066254</name>
</gene>
<feature type="domain" description="Guanylate cyclase" evidence="37">
    <location>
        <begin position="337"/>
        <end position="464"/>
    </location>
</feature>
<dbReference type="GO" id="GO:0007189">
    <property type="term" value="P:adenylate cyclase-activating G protein-coupled receptor signaling pathway"/>
    <property type="evidence" value="ECO:0007669"/>
    <property type="project" value="TreeGrafter"/>
</dbReference>
<feature type="binding site" evidence="32">
    <location>
        <begin position="1048"/>
        <end position="1050"/>
    </location>
    <ligand>
        <name>ATP</name>
        <dbReference type="ChEBI" id="CHEBI:30616"/>
    </ligand>
</feature>
<evidence type="ECO:0000256" key="24">
    <source>
        <dbReference type="ARBA" id="ARBA00023034"/>
    </source>
</evidence>
<dbReference type="GO" id="GO:0005516">
    <property type="term" value="F:calmodulin binding"/>
    <property type="evidence" value="ECO:0007669"/>
    <property type="project" value="UniProtKB-KW"/>
</dbReference>
<feature type="binding site" evidence="33">
    <location>
        <position position="342"/>
    </location>
    <ligand>
        <name>Mg(2+)</name>
        <dbReference type="ChEBI" id="CHEBI:18420"/>
        <label>2</label>
        <note>catalytic</note>
    </ligand>
</feature>
<dbReference type="GO" id="GO:0007608">
    <property type="term" value="P:sensory perception of smell"/>
    <property type="evidence" value="ECO:0007669"/>
    <property type="project" value="UniProtKB-KW"/>
</dbReference>
<feature type="binding site" evidence="32">
    <location>
        <position position="430"/>
    </location>
    <ligand>
        <name>ATP</name>
        <dbReference type="ChEBI" id="CHEBI:30616"/>
    </ligand>
</feature>
<dbReference type="GO" id="GO:0005929">
    <property type="term" value="C:cilium"/>
    <property type="evidence" value="ECO:0007669"/>
    <property type="project" value="UniProtKB-SubCell"/>
</dbReference>
<dbReference type="Proteomes" id="UP000694568">
    <property type="component" value="Unplaced"/>
</dbReference>
<feature type="transmembrane region" description="Helical" evidence="36">
    <location>
        <begin position="710"/>
        <end position="729"/>
    </location>
</feature>
<feature type="transmembrane region" description="Helical" evidence="36">
    <location>
        <begin position="827"/>
        <end position="856"/>
    </location>
</feature>
<comment type="cofactor">
    <cofactor evidence="33">
        <name>Mg(2+)</name>
        <dbReference type="ChEBI" id="CHEBI:18420"/>
    </cofactor>
    <cofactor evidence="33">
        <name>Mn(2+)</name>
        <dbReference type="ChEBI" id="CHEBI:29035"/>
    </cofactor>
    <text evidence="33">Binds 2 magnesium ions per subunit. Is also active with manganese (in vitro).</text>
</comment>
<keyword evidence="28 31" id="KW-0456">Lyase</keyword>
<keyword evidence="25 31" id="KW-0472">Membrane</keyword>
<feature type="transmembrane region" description="Helical" evidence="36">
    <location>
        <begin position="241"/>
        <end position="263"/>
    </location>
</feature>
<dbReference type="PANTHER" id="PTHR45627">
    <property type="entry name" value="ADENYLATE CYCLASE TYPE 1"/>
    <property type="match status" value="1"/>
</dbReference>
<evidence type="ECO:0000256" key="19">
    <source>
        <dbReference type="ARBA" id="ARBA00022842"/>
    </source>
</evidence>
<sequence>MIKVIQACYINRSNMSLNRVHTTDTEQSAEYSVEYSVRVPSDPGHGAVQTREVAVLQSSCCRCLPRAMLLTFAPESLERIYQNYFCRQRQENMLVLVMFAALFNSFIIIMCAVVYTEDKLAMVVVAAVALAADMVLYALSWRKKLPASPVSRGAVPYILWLMITVHVLCYIFLNCKRFPHASDSVGWQVFFSFSSFLTLPLNMVPLLLLTALSCGIYTLVLGLTVALSFEDNLQGPMLARQLLANVMLYLCAATVGVMSYYMADRKYRTAFLEARQSLEVKLTLEEQSTQQEELLLSILPKHIADEMLQGMKNQADQNEGQHQQFNTMYMYRHENVSILFADIVGFTQLSSACSAQELVKLLNELFARFDKLAEEHHQLRIKILGDCYYCICGLPDFRDDHAACSIMMGLAMVDAISYVREKTKTDVDMRVGVHTGTVLGGVLGQKRWQFDVWSTDVTVANKMESGGIPGRVHISQTTKDSLHGEFELEPGDGGERCEYLLEKGIDTYLVLVSKQVANGHSENVSTLSNRNSDKLISTTATNWNAASPQSTPTESKQEVNYDECLYSLSTINSHQYIWVKSILRNKMVEEQVINSRLQQELLERETQQIIKDHQINPVSLCFVDGKLEEHYSSEKEKRSGAAFCCCIIVLFFITAMEVFIDPLLAVNYVTFAIGEVLLLILAVCSLAAIFPRMFSKRLVSFSVWIDRTRWARNTWAMAAIFVLTMAVIADMLSCVPPSLRVFNSTSGPVLESLGDRGCAENPKHYSFMAVMSLIATAMLVQVSHLIKLGLMMLVVTATGAVNIYSWRDIYDLGKLPVTGQNNYQLSIMVYFSLQITYLLLSLNMIWFSFLLKLFLWKIGVHDQKERVFEMRRWNEALVTNMLPEHVAKHFLGTKKRDEELYSQSYNEIGVMFASIPNFSDFYTEENINNGGIECLRILNEIISDFDSLLDRDEFRCITKIKTIGSTYMAASGLTPESNTNGYSNRKPEDQSLIERWQHLADLADFALAMKVTLNNLNKQSFNNFMLRIGLNKGGVLAGVIGARKPHYDIWGNTVNVASRMESTGVMGNIQVVEDCYDILKEYGFRFIRRGPIFVKGKGELLTFFMKGKDKASSNGGPVTTALPHQVGDL</sequence>
<dbReference type="Pfam" id="PF00211">
    <property type="entry name" value="Guanylate_cyc"/>
    <property type="match status" value="2"/>
</dbReference>
<evidence type="ECO:0000256" key="3">
    <source>
        <dbReference type="ARBA" id="ARBA00004138"/>
    </source>
</evidence>
<evidence type="ECO:0000313" key="39">
    <source>
        <dbReference type="Proteomes" id="UP000694568"/>
    </source>
</evidence>
<keyword evidence="9" id="KW-0963">Cytoplasm</keyword>
<dbReference type="GO" id="GO:0035556">
    <property type="term" value="P:intracellular signal transduction"/>
    <property type="evidence" value="ECO:0007669"/>
    <property type="project" value="InterPro"/>
</dbReference>
<feature type="binding site" evidence="33">
    <location>
        <position position="343"/>
    </location>
    <ligand>
        <name>Mg(2+)</name>
        <dbReference type="ChEBI" id="CHEBI:18420"/>
        <label>2</label>
        <note>catalytic</note>
    </ligand>
</feature>
<evidence type="ECO:0000256" key="5">
    <source>
        <dbReference type="ARBA" id="ARBA00004555"/>
    </source>
</evidence>
<dbReference type="PROSITE" id="PS50125">
    <property type="entry name" value="GUANYLATE_CYCLASE_2"/>
    <property type="match status" value="2"/>
</dbReference>
<dbReference type="SUPFAM" id="SSF55073">
    <property type="entry name" value="Nucleotide cyclase"/>
    <property type="match status" value="2"/>
</dbReference>
<keyword evidence="29" id="KW-0966">Cell projection</keyword>
<keyword evidence="35" id="KW-0175">Coiled coil</keyword>
<dbReference type="InterPro" id="IPR029787">
    <property type="entry name" value="Nucleotide_cyclase"/>
</dbReference>
<feature type="binding site" evidence="32">
    <location>
        <begin position="342"/>
        <end position="347"/>
    </location>
    <ligand>
        <name>ATP</name>
        <dbReference type="ChEBI" id="CHEBI:30616"/>
    </ligand>
</feature>
<dbReference type="GO" id="GO:0005794">
    <property type="term" value="C:Golgi apparatus"/>
    <property type="evidence" value="ECO:0007669"/>
    <property type="project" value="UniProtKB-SubCell"/>
</dbReference>
<keyword evidence="8" id="KW-1003">Cell membrane</keyword>
<evidence type="ECO:0000256" key="11">
    <source>
        <dbReference type="ARBA" id="ARBA00022553"/>
    </source>
</evidence>
<dbReference type="SMART" id="SM00044">
    <property type="entry name" value="CYCc"/>
    <property type="match status" value="2"/>
</dbReference>
<evidence type="ECO:0000256" key="14">
    <source>
        <dbReference type="ARBA" id="ARBA00022723"/>
    </source>
</evidence>
<feature type="transmembrane region" description="Helical" evidence="36">
    <location>
        <begin position="93"/>
        <end position="115"/>
    </location>
</feature>
<evidence type="ECO:0000256" key="26">
    <source>
        <dbReference type="ARBA" id="ARBA00023180"/>
    </source>
</evidence>
<evidence type="ECO:0000256" key="33">
    <source>
        <dbReference type="PIRSR" id="PIRSR039050-51"/>
    </source>
</evidence>
<keyword evidence="18 31" id="KW-0067">ATP-binding</keyword>
<feature type="transmembrane region" description="Helical" evidence="36">
    <location>
        <begin position="789"/>
        <end position="807"/>
    </location>
</feature>
<comment type="similarity">
    <text evidence="31 34">Belongs to the adenylyl cyclase class-4/guanylyl cyclase family.</text>
</comment>
<evidence type="ECO:0000313" key="38">
    <source>
        <dbReference type="Ensembl" id="ENSSLUP00000042415.1"/>
    </source>
</evidence>
<keyword evidence="39" id="KW-1185">Reference proteome</keyword>
<evidence type="ECO:0000256" key="31">
    <source>
        <dbReference type="PIRNR" id="PIRNR039050"/>
    </source>
</evidence>
<evidence type="ECO:0000256" key="9">
    <source>
        <dbReference type="ARBA" id="ARBA00022490"/>
    </source>
</evidence>
<dbReference type="PANTHER" id="PTHR45627:SF30">
    <property type="entry name" value="ADENYLATE CYCLASE TYPE 3"/>
    <property type="match status" value="1"/>
</dbReference>
<dbReference type="Pfam" id="PF16214">
    <property type="entry name" value="AC_N"/>
    <property type="match status" value="1"/>
</dbReference>
<evidence type="ECO:0000256" key="36">
    <source>
        <dbReference type="SAM" id="Phobius"/>
    </source>
</evidence>